<comment type="caution">
    <text evidence="2">The sequence shown here is derived from an EMBL/GenBank/DDBJ whole genome shotgun (WGS) entry which is preliminary data.</text>
</comment>
<evidence type="ECO:0000313" key="2">
    <source>
        <dbReference type="EMBL" id="KAL0637874.1"/>
    </source>
</evidence>
<accession>A0ABR3GPN4</accession>
<feature type="region of interest" description="Disordered" evidence="1">
    <location>
        <begin position="1"/>
        <end position="47"/>
    </location>
</feature>
<reference evidence="2 3" key="1">
    <citation type="submission" date="2024-02" db="EMBL/GenBank/DDBJ databases">
        <title>Discinaceae phylogenomics.</title>
        <authorList>
            <person name="Dirks A.C."/>
            <person name="James T.Y."/>
        </authorList>
    </citation>
    <scope>NUCLEOTIDE SEQUENCE [LARGE SCALE GENOMIC DNA]</scope>
    <source>
        <strain evidence="2 3">ACD0624</strain>
    </source>
</reference>
<dbReference type="Proteomes" id="UP001447188">
    <property type="component" value="Unassembled WGS sequence"/>
</dbReference>
<proteinExistence type="predicted"/>
<protein>
    <submittedName>
        <fullName evidence="2">Uncharacterized protein</fullName>
    </submittedName>
</protein>
<evidence type="ECO:0000313" key="3">
    <source>
        <dbReference type="Proteomes" id="UP001447188"/>
    </source>
</evidence>
<sequence length="189" mass="20364">MSSYGDSISTQGLAGKSSDAPRQNRLDSHIGPHSPPPGRPFILSTTEEHSLKISPRWDMSRWDLLPPPEELSDAIVKDSKYTGAPIFGLEKPIYHPDPQVDLAKFGGPMNLGDDCGGEMNGSDMQRIDASVAAFDVAPGADGIAWDLSWLDEVDLSNTDLPLDDVDLSGFDFPGPDGDILMDPGPHFFA</sequence>
<name>A0ABR3GPN4_9PEZI</name>
<dbReference type="EMBL" id="JBBBZM010000029">
    <property type="protein sequence ID" value="KAL0637874.1"/>
    <property type="molecule type" value="Genomic_DNA"/>
</dbReference>
<keyword evidence="3" id="KW-1185">Reference proteome</keyword>
<gene>
    <name evidence="2" type="ORF">Q9L58_003094</name>
</gene>
<evidence type="ECO:0000256" key="1">
    <source>
        <dbReference type="SAM" id="MobiDB-lite"/>
    </source>
</evidence>
<feature type="compositionally biased region" description="Polar residues" evidence="1">
    <location>
        <begin position="1"/>
        <end position="12"/>
    </location>
</feature>
<organism evidence="2 3">
    <name type="scientific">Discina gigas</name>
    <dbReference type="NCBI Taxonomy" id="1032678"/>
    <lineage>
        <taxon>Eukaryota</taxon>
        <taxon>Fungi</taxon>
        <taxon>Dikarya</taxon>
        <taxon>Ascomycota</taxon>
        <taxon>Pezizomycotina</taxon>
        <taxon>Pezizomycetes</taxon>
        <taxon>Pezizales</taxon>
        <taxon>Discinaceae</taxon>
        <taxon>Discina</taxon>
    </lineage>
</organism>